<dbReference type="AlphaFoldDB" id="A0A645DYC3"/>
<sequence length="200" mass="23240">MRTYFNDFSYRCSRYAAHFHSVGFDAVHIGHIIGYRVVPIHTRLNNNAFFGWNGVFLFFNSCKTNFVFGSRFGFDFCYLRTYFNDFSYRCSRGAAHFHSVGFDAVHIGYVISNGLVTFHACLHNCGFSCRNLIILFGNRLVCHHVFFRSNGTGSYFNRRDGIFRDPAQYFAIQRNLCPRHAVISHLLFCDFHGLAYIIRT</sequence>
<protein>
    <submittedName>
        <fullName evidence="1">Uncharacterized protein</fullName>
    </submittedName>
</protein>
<comment type="caution">
    <text evidence="1">The sequence shown here is derived from an EMBL/GenBank/DDBJ whole genome shotgun (WGS) entry which is preliminary data.</text>
</comment>
<dbReference type="EMBL" id="VSSQ01040154">
    <property type="protein sequence ID" value="MPM93332.1"/>
    <property type="molecule type" value="Genomic_DNA"/>
</dbReference>
<gene>
    <name evidence="1" type="ORF">SDC9_140469</name>
</gene>
<reference evidence="1" key="1">
    <citation type="submission" date="2019-08" db="EMBL/GenBank/DDBJ databases">
        <authorList>
            <person name="Kucharzyk K."/>
            <person name="Murdoch R.W."/>
            <person name="Higgins S."/>
            <person name="Loffler F."/>
        </authorList>
    </citation>
    <scope>NUCLEOTIDE SEQUENCE</scope>
</reference>
<organism evidence="1">
    <name type="scientific">bioreactor metagenome</name>
    <dbReference type="NCBI Taxonomy" id="1076179"/>
    <lineage>
        <taxon>unclassified sequences</taxon>
        <taxon>metagenomes</taxon>
        <taxon>ecological metagenomes</taxon>
    </lineage>
</organism>
<accession>A0A645DYC3</accession>
<name>A0A645DYC3_9ZZZZ</name>
<evidence type="ECO:0000313" key="1">
    <source>
        <dbReference type="EMBL" id="MPM93332.1"/>
    </source>
</evidence>
<proteinExistence type="predicted"/>